<feature type="transmembrane region" description="Helical" evidence="1">
    <location>
        <begin position="349"/>
        <end position="382"/>
    </location>
</feature>
<keyword evidence="1" id="KW-0472">Membrane</keyword>
<dbReference type="Proteomes" id="UP000249061">
    <property type="component" value="Unassembled WGS sequence"/>
</dbReference>
<feature type="transmembrane region" description="Helical" evidence="1">
    <location>
        <begin position="42"/>
        <end position="60"/>
    </location>
</feature>
<evidence type="ECO:0000256" key="1">
    <source>
        <dbReference type="SAM" id="Phobius"/>
    </source>
</evidence>
<evidence type="ECO:0000259" key="2">
    <source>
        <dbReference type="PROSITE" id="PS50042"/>
    </source>
</evidence>
<dbReference type="AlphaFoldDB" id="A0A2W5VPD7"/>
<feature type="transmembrane region" description="Helical" evidence="1">
    <location>
        <begin position="97"/>
        <end position="118"/>
    </location>
</feature>
<dbReference type="GO" id="GO:0016829">
    <property type="term" value="F:lyase activity"/>
    <property type="evidence" value="ECO:0007669"/>
    <property type="project" value="UniProtKB-KW"/>
</dbReference>
<dbReference type="InterPro" id="IPR011989">
    <property type="entry name" value="ARM-like"/>
</dbReference>
<gene>
    <name evidence="3" type="ORF">DI536_04750</name>
</gene>
<dbReference type="Gene3D" id="1.20.1250.20">
    <property type="entry name" value="MFS general substrate transporter like domains"/>
    <property type="match status" value="1"/>
</dbReference>
<keyword evidence="3" id="KW-0456">Lyase</keyword>
<dbReference type="GO" id="GO:0003700">
    <property type="term" value="F:DNA-binding transcription factor activity"/>
    <property type="evidence" value="ECO:0007669"/>
    <property type="project" value="TreeGrafter"/>
</dbReference>
<dbReference type="GO" id="GO:0005829">
    <property type="term" value="C:cytosol"/>
    <property type="evidence" value="ECO:0007669"/>
    <property type="project" value="TreeGrafter"/>
</dbReference>
<proteinExistence type="predicted"/>
<dbReference type="InterPro" id="IPR016024">
    <property type="entry name" value="ARM-type_fold"/>
</dbReference>
<dbReference type="CDD" id="cd06174">
    <property type="entry name" value="MFS"/>
    <property type="match status" value="1"/>
</dbReference>
<dbReference type="Gene3D" id="1.25.10.10">
    <property type="entry name" value="Leucine-rich Repeat Variant"/>
    <property type="match status" value="1"/>
</dbReference>
<dbReference type="EMBL" id="QFQP01000002">
    <property type="protein sequence ID" value="PZR17624.1"/>
    <property type="molecule type" value="Genomic_DNA"/>
</dbReference>
<dbReference type="PANTHER" id="PTHR24567">
    <property type="entry name" value="CRP FAMILY TRANSCRIPTIONAL REGULATORY PROTEIN"/>
    <property type="match status" value="1"/>
</dbReference>
<organism evidence="3 4">
    <name type="scientific">Archangium gephyra</name>
    <dbReference type="NCBI Taxonomy" id="48"/>
    <lineage>
        <taxon>Bacteria</taxon>
        <taxon>Pseudomonadati</taxon>
        <taxon>Myxococcota</taxon>
        <taxon>Myxococcia</taxon>
        <taxon>Myxococcales</taxon>
        <taxon>Cystobacterineae</taxon>
        <taxon>Archangiaceae</taxon>
        <taxon>Archangium</taxon>
    </lineage>
</organism>
<feature type="transmembrane region" description="Helical" evidence="1">
    <location>
        <begin position="130"/>
        <end position="152"/>
    </location>
</feature>
<keyword evidence="1" id="KW-1133">Transmembrane helix</keyword>
<evidence type="ECO:0000313" key="3">
    <source>
        <dbReference type="EMBL" id="PZR17624.1"/>
    </source>
</evidence>
<dbReference type="SMART" id="SM00100">
    <property type="entry name" value="cNMP"/>
    <property type="match status" value="1"/>
</dbReference>
<feature type="transmembrane region" description="Helical" evidence="1">
    <location>
        <begin position="250"/>
        <end position="270"/>
    </location>
</feature>
<dbReference type="InterPro" id="IPR036259">
    <property type="entry name" value="MFS_trans_sf"/>
</dbReference>
<dbReference type="SUPFAM" id="SSF103473">
    <property type="entry name" value="MFS general substrate transporter"/>
    <property type="match status" value="1"/>
</dbReference>
<dbReference type="Pfam" id="PF00027">
    <property type="entry name" value="cNMP_binding"/>
    <property type="match status" value="1"/>
</dbReference>
<sequence length="1017" mass="111386">MARSWTARLAPAAAFQFFFIASVSMFKPGANALTLSRFSPQALPWLYIGAAVLAAGLALIGGDGKRRRDPGFIVLAGALFAGTLAIGVWLQQSWISLGAYLFSEVFATLVSLSFWGAMGEAFDAREARRAFSWINGIGMSGAIFGGFIAQLLAKTEGALALLIGGAVMLFAAGVAWRFHRSELEVEKNAAPAVNVARDGWREVLSARYTQWMAVFVLGMSVLQQLTDFIFRARAAANLSEADMASVFAAHQLWTGVFCVVFQFLLAELLLRKLGILRYAGFAPGVLAALTLITWLIPSVWSAWALKVFEAAASWSMLPVAIQLMYAPLDDRLRDAARRTIDGVVRKGGMAVAGLMLIALANALGLDGVFVMVLLTCGIVGWALWRIRPRYVEAVHARVAGLEQRNNFEGEERLLGQAIRAPSPEQALRAADLLERTGLLNESHVRTLLEHRQERVQERGVQLAEDLRLHTVAKPLENIIATGARRPRDAAIWALAWLAPERARVVLPPLLGQQDIGMQTAAIGGVLSLPGPDDGTAKTMLAALLDRGVDAPAPERREVAKMLGRLAKPELARSLVPYLDDADATVRRVAIEAAGVGKYVELAPRLLRFLTWRDDRRAAREALANMGDAVVPLLGSTLDDRSRTRGLRLQLPRVLRLIATQESLNALLFSNAQDDPSLHYRIGLSLAQLHDEHPELNIDRTRQLEALQRRHDVTEALLEPYRDARAALGEDSLLTRVLGDRLDQSMEISFWLLGLRHDGATMRRAHTLLIGTDSRRRAWALELLDNVLSGAERELISIAVDSNHRALPLGAAARFANHLQALCNSDDFVLKACARSVARRALVWQQPYREDDMNELTVKKLFALEGVEIFARSDVDDVAAVAAVAKEQSFTRGTRVYAEGDPGDALYVIVDGSMEARRDGEVVMTMKAKESFGETSLFDGAPRINEVVAMTDSKVLVIDRRDFLDLLADRPELLAGMFRVLSRQLKSMVVEVANRRATTGEMPAIGAGPLPPPTPSRP</sequence>
<keyword evidence="1" id="KW-0812">Transmembrane</keyword>
<dbReference type="PROSITE" id="PS50042">
    <property type="entry name" value="CNMP_BINDING_3"/>
    <property type="match status" value="1"/>
</dbReference>
<dbReference type="InterPro" id="IPR018490">
    <property type="entry name" value="cNMP-bd_dom_sf"/>
</dbReference>
<dbReference type="SUPFAM" id="SSF48371">
    <property type="entry name" value="ARM repeat"/>
    <property type="match status" value="1"/>
</dbReference>
<feature type="transmembrane region" description="Helical" evidence="1">
    <location>
        <begin position="282"/>
        <end position="305"/>
    </location>
</feature>
<feature type="domain" description="Cyclic nucleotide-binding" evidence="2">
    <location>
        <begin position="868"/>
        <end position="983"/>
    </location>
</feature>
<dbReference type="InterPro" id="IPR014710">
    <property type="entry name" value="RmlC-like_jellyroll"/>
</dbReference>
<feature type="transmembrane region" description="Helical" evidence="1">
    <location>
        <begin position="158"/>
        <end position="178"/>
    </location>
</feature>
<dbReference type="CDD" id="cd00038">
    <property type="entry name" value="CAP_ED"/>
    <property type="match status" value="1"/>
</dbReference>
<dbReference type="PANTHER" id="PTHR24567:SF74">
    <property type="entry name" value="HTH-TYPE TRANSCRIPTIONAL REGULATOR ARCR"/>
    <property type="match status" value="1"/>
</dbReference>
<reference evidence="3 4" key="1">
    <citation type="submission" date="2017-08" db="EMBL/GenBank/DDBJ databases">
        <title>Infants hospitalized years apart are colonized by the same room-sourced microbial strains.</title>
        <authorList>
            <person name="Brooks B."/>
            <person name="Olm M.R."/>
            <person name="Firek B.A."/>
            <person name="Baker R."/>
            <person name="Thomas B.C."/>
            <person name="Morowitz M.J."/>
            <person name="Banfield J.F."/>
        </authorList>
    </citation>
    <scope>NUCLEOTIDE SEQUENCE [LARGE SCALE GENOMIC DNA]</scope>
    <source>
        <strain evidence="3">S2_003_000_R2_14</strain>
    </source>
</reference>
<dbReference type="Gene3D" id="2.60.120.10">
    <property type="entry name" value="Jelly Rolls"/>
    <property type="match status" value="1"/>
</dbReference>
<feature type="transmembrane region" description="Helical" evidence="1">
    <location>
        <begin position="311"/>
        <end position="328"/>
    </location>
</feature>
<feature type="transmembrane region" description="Helical" evidence="1">
    <location>
        <begin position="72"/>
        <end position="91"/>
    </location>
</feature>
<feature type="transmembrane region" description="Helical" evidence="1">
    <location>
        <begin position="211"/>
        <end position="230"/>
    </location>
</feature>
<dbReference type="InterPro" id="IPR050397">
    <property type="entry name" value="Env_Response_Regulators"/>
</dbReference>
<dbReference type="InterPro" id="IPR000595">
    <property type="entry name" value="cNMP-bd_dom"/>
</dbReference>
<evidence type="ECO:0000313" key="4">
    <source>
        <dbReference type="Proteomes" id="UP000249061"/>
    </source>
</evidence>
<protein>
    <submittedName>
        <fullName evidence="3">PBS lyase</fullName>
    </submittedName>
</protein>
<accession>A0A2W5VPD7</accession>
<name>A0A2W5VPD7_9BACT</name>
<comment type="caution">
    <text evidence="3">The sequence shown here is derived from an EMBL/GenBank/DDBJ whole genome shotgun (WGS) entry which is preliminary data.</text>
</comment>
<dbReference type="SUPFAM" id="SSF51206">
    <property type="entry name" value="cAMP-binding domain-like"/>
    <property type="match status" value="1"/>
</dbReference>